<evidence type="ECO:0000256" key="2">
    <source>
        <dbReference type="ARBA" id="ARBA00010942"/>
    </source>
</evidence>
<dbReference type="SUPFAM" id="SSF82693">
    <property type="entry name" value="Multidrug efflux transporter AcrB pore domain, PN1, PN2, PC1 and PC2 subdomains"/>
    <property type="match status" value="2"/>
</dbReference>
<comment type="similarity">
    <text evidence="2">Belongs to the resistance-nodulation-cell division (RND) (TC 2.A.6) family.</text>
</comment>
<dbReference type="Gene3D" id="3.30.70.1440">
    <property type="entry name" value="Multidrug efflux transporter AcrB pore domain"/>
    <property type="match status" value="1"/>
</dbReference>
<proteinExistence type="inferred from homology"/>
<sequence>MLDRIIHFSLTNRLAVVLIAALLMVSGWLTTKHMEVDVFPDLNAPTVAVMTEAQGMAAEEVEKLVTFPIETALNGAVGVRRVRSSSTTGFSVVWIEFEWGTDIYKARQIVNERLAVVATELPEGVSAPTPGPISSILGEMLIVGLTADSTSLEELRTIADWVIRPRLISEKGVAQVAVIGGDEKEYVVALDAARMKHYGISISEVEAACSGMTANQAAGQIYQYGNEYIVRTMLSSNDPEELASITVKEVSGNPVRLADIADVHIGAKEPKIGVASVKAHPAVLLTISKQPGAATIDLTKEIDKVLADIQSELPEDLTVHTDIFRQEQFINSAINNVKKSILEGGIFVVIILFLFLMNGRTTLISLVSIPLSFVVSLLVLNALGLNINTMSLGGFAIAIGSLVDDAIVDVENVHKRLRENRALPEGERKSTLQVTYEASREVRMPIINSTLIIIVTFIPLFFLSGVEGRMLIPLGIAFISSLVASTIVALTVTPALSSYLLGGKHHGKRADKETAFVQGLKRFYTRSLRSVINHRKVLIGITLALFVLSVCLIFTFKRSFLPPFNEGSFTINIASMPGISLEESDAIGREAELQLLQIPEIITTGRKTGRAELDEHALGINMSEIEAPYQLKGRSKEAIEEDVRERLSAIAGINVEVGQPISHRIDAILSGTRANIAIKLFGNDIEKLYSYANQIKEVIETVPNVVDLNVEQLVSRPEIRIIPNNTLLAEFGITPAEFAKQVRILLSGEVVSHIYEGNRVFNLVVRASGAATRTMDEIRELLIDAGAGKIPLYYVADVRSEVGPGTIQRENAARRIVISTNVKGGDLTGTVEQIRKRINENIHLPEGYYITYGGQFESATRASQVLLVASLVALLIVFLLLFGQFKSFTQAAIILLNLPLALIGGILIIFFTDRTISIPSVIGFISLFGIATRNGMLLVSHYNTLRSKGHTALECVMIGSAERINPILMTALTSALALIPLVIAGAMPGNEIQSPMARVILGGLITSTLLNAYLVPIVYLLSERRVYKEQTRKHSLTE</sequence>
<dbReference type="NCBIfam" id="TIGR00914">
    <property type="entry name" value="2A0601"/>
    <property type="match status" value="1"/>
</dbReference>
<dbReference type="Gene3D" id="3.30.70.1320">
    <property type="entry name" value="Multidrug efflux transporter AcrB pore domain like"/>
    <property type="match status" value="1"/>
</dbReference>
<feature type="transmembrane region" description="Helical" evidence="8">
    <location>
        <begin position="363"/>
        <end position="383"/>
    </location>
</feature>
<evidence type="ECO:0000313" key="10">
    <source>
        <dbReference type="Proteomes" id="UP001628220"/>
    </source>
</evidence>
<evidence type="ECO:0000256" key="1">
    <source>
        <dbReference type="ARBA" id="ARBA00004651"/>
    </source>
</evidence>
<feature type="transmembrane region" description="Helical" evidence="8">
    <location>
        <begin position="967"/>
        <end position="987"/>
    </location>
</feature>
<evidence type="ECO:0000256" key="4">
    <source>
        <dbReference type="ARBA" id="ARBA00022475"/>
    </source>
</evidence>
<protein>
    <submittedName>
        <fullName evidence="9">Efflux RND transporter permease subunit</fullName>
    </submittedName>
</protein>
<organism evidence="9 10">
    <name type="scientific">Porphyromonas miyakawae</name>
    <dbReference type="NCBI Taxonomy" id="3137470"/>
    <lineage>
        <taxon>Bacteria</taxon>
        <taxon>Pseudomonadati</taxon>
        <taxon>Bacteroidota</taxon>
        <taxon>Bacteroidia</taxon>
        <taxon>Bacteroidales</taxon>
        <taxon>Porphyromonadaceae</taxon>
        <taxon>Porphyromonas</taxon>
    </lineage>
</organism>
<keyword evidence="5 8" id="KW-0812">Transmembrane</keyword>
<dbReference type="Gene3D" id="1.20.1640.10">
    <property type="entry name" value="Multidrug efflux transporter AcrB transmembrane domain"/>
    <property type="match status" value="2"/>
</dbReference>
<dbReference type="InterPro" id="IPR027463">
    <property type="entry name" value="AcrB_DN_DC_subdom"/>
</dbReference>
<feature type="transmembrane region" description="Helical" evidence="8">
    <location>
        <begin position="894"/>
        <end position="912"/>
    </location>
</feature>
<feature type="transmembrane region" description="Helical" evidence="8">
    <location>
        <begin position="865"/>
        <end position="882"/>
    </location>
</feature>
<dbReference type="InterPro" id="IPR004763">
    <property type="entry name" value="CusA-like"/>
</dbReference>
<reference evidence="9 10" key="1">
    <citation type="journal article" date="2025" name="Int. J. Syst. Evol. Microbiol.">
        <title>Desulfovibrio falkowii sp. nov., Porphyromonas miyakawae sp. nov., Mediterraneibacter flintii sp. nov. and Owariibacterium komagatae gen. nov., sp. nov., isolated from human faeces.</title>
        <authorList>
            <person name="Hamaguchi T."/>
            <person name="Ohara M."/>
            <person name="Hisatomi A."/>
            <person name="Sekiguchi K."/>
            <person name="Takeda J.I."/>
            <person name="Ueyama J."/>
            <person name="Ito M."/>
            <person name="Nishiwaki H."/>
            <person name="Ogi T."/>
            <person name="Hirayama M."/>
            <person name="Ohkuma M."/>
            <person name="Sakamoto M."/>
            <person name="Ohno K."/>
        </authorList>
    </citation>
    <scope>NUCLEOTIDE SEQUENCE [LARGE SCALE GENOMIC DNA]</scope>
    <source>
        <strain evidence="9 10">13CB11C</strain>
    </source>
</reference>
<keyword evidence="7 8" id="KW-0472">Membrane</keyword>
<evidence type="ECO:0000313" key="9">
    <source>
        <dbReference type="EMBL" id="GAB1251190.1"/>
    </source>
</evidence>
<dbReference type="SUPFAM" id="SSF82714">
    <property type="entry name" value="Multidrug efflux transporter AcrB TolC docking domain, DN and DC subdomains"/>
    <property type="match status" value="2"/>
</dbReference>
<evidence type="ECO:0000256" key="3">
    <source>
        <dbReference type="ARBA" id="ARBA00022448"/>
    </source>
</evidence>
<dbReference type="Gene3D" id="3.30.2090.10">
    <property type="entry name" value="Multidrug efflux transporter AcrB TolC docking domain, DN and DC subdomains"/>
    <property type="match status" value="2"/>
</dbReference>
<dbReference type="PANTHER" id="PTHR32063">
    <property type="match status" value="1"/>
</dbReference>
<name>A0ABQ0E0E6_9PORP</name>
<evidence type="ECO:0000256" key="5">
    <source>
        <dbReference type="ARBA" id="ARBA00022692"/>
    </source>
</evidence>
<dbReference type="SUPFAM" id="SSF82866">
    <property type="entry name" value="Multidrug efflux transporter AcrB transmembrane domain"/>
    <property type="match status" value="2"/>
</dbReference>
<dbReference type="Gene3D" id="3.30.70.1430">
    <property type="entry name" value="Multidrug efflux transporter AcrB pore domain"/>
    <property type="match status" value="2"/>
</dbReference>
<dbReference type="RefSeq" id="WP_411915004.1">
    <property type="nucleotide sequence ID" value="NZ_BAAFSF010000001.1"/>
</dbReference>
<dbReference type="PRINTS" id="PR00702">
    <property type="entry name" value="ACRIFLAVINRP"/>
</dbReference>
<keyword evidence="4" id="KW-1003">Cell membrane</keyword>
<evidence type="ECO:0000256" key="6">
    <source>
        <dbReference type="ARBA" id="ARBA00022989"/>
    </source>
</evidence>
<keyword evidence="6 8" id="KW-1133">Transmembrane helix</keyword>
<gene>
    <name evidence="9" type="ORF">Tsumi_02940</name>
</gene>
<feature type="transmembrane region" description="Helical" evidence="8">
    <location>
        <begin position="537"/>
        <end position="556"/>
    </location>
</feature>
<feature type="transmembrane region" description="Helical" evidence="8">
    <location>
        <begin position="340"/>
        <end position="356"/>
    </location>
</feature>
<comment type="subcellular location">
    <subcellularLocation>
        <location evidence="1">Cell membrane</location>
        <topology evidence="1">Multi-pass membrane protein</topology>
    </subcellularLocation>
</comment>
<keyword evidence="10" id="KW-1185">Reference proteome</keyword>
<feature type="transmembrane region" description="Helical" evidence="8">
    <location>
        <begin position="472"/>
        <end position="502"/>
    </location>
</feature>
<dbReference type="PANTHER" id="PTHR32063:SF4">
    <property type="entry name" value="SLR6043 PROTEIN"/>
    <property type="match status" value="1"/>
</dbReference>
<feature type="transmembrane region" description="Helical" evidence="8">
    <location>
        <begin position="999"/>
        <end position="1022"/>
    </location>
</feature>
<evidence type="ECO:0000256" key="7">
    <source>
        <dbReference type="ARBA" id="ARBA00023136"/>
    </source>
</evidence>
<comment type="caution">
    <text evidence="9">The sequence shown here is derived from an EMBL/GenBank/DDBJ whole genome shotgun (WGS) entry which is preliminary data.</text>
</comment>
<dbReference type="Pfam" id="PF00873">
    <property type="entry name" value="ACR_tran"/>
    <property type="match status" value="1"/>
</dbReference>
<dbReference type="InterPro" id="IPR001036">
    <property type="entry name" value="Acrflvin-R"/>
</dbReference>
<keyword evidence="3" id="KW-0813">Transport</keyword>
<accession>A0ABQ0E0E6</accession>
<dbReference type="EMBL" id="BAAFSF010000001">
    <property type="protein sequence ID" value="GAB1251190.1"/>
    <property type="molecule type" value="Genomic_DNA"/>
</dbReference>
<evidence type="ECO:0000256" key="8">
    <source>
        <dbReference type="SAM" id="Phobius"/>
    </source>
</evidence>
<feature type="transmembrane region" description="Helical" evidence="8">
    <location>
        <begin position="918"/>
        <end position="939"/>
    </location>
</feature>
<feature type="transmembrane region" description="Helical" evidence="8">
    <location>
        <begin position="446"/>
        <end position="466"/>
    </location>
</feature>
<dbReference type="Proteomes" id="UP001628220">
    <property type="component" value="Unassembled WGS sequence"/>
</dbReference>